<dbReference type="Pfam" id="PF00085">
    <property type="entry name" value="Thioredoxin"/>
    <property type="match status" value="1"/>
</dbReference>
<evidence type="ECO:0000313" key="3">
    <source>
        <dbReference type="EMBL" id="AUN99551.1"/>
    </source>
</evidence>
<dbReference type="OrthoDB" id="5295405at2"/>
<dbReference type="CDD" id="cd02947">
    <property type="entry name" value="TRX_family"/>
    <property type="match status" value="1"/>
</dbReference>
<evidence type="ECO:0000313" key="4">
    <source>
        <dbReference type="Proteomes" id="UP000235584"/>
    </source>
</evidence>
<dbReference type="PROSITE" id="PS51352">
    <property type="entry name" value="THIOREDOXIN_2"/>
    <property type="match status" value="1"/>
</dbReference>
<reference evidence="3 4" key="1">
    <citation type="submission" date="2018-01" db="EMBL/GenBank/DDBJ databases">
        <title>Complete genome sequence of Bacteriovorax stolpii DSM12778.</title>
        <authorList>
            <person name="Tang B."/>
            <person name="Chang J."/>
        </authorList>
    </citation>
    <scope>NUCLEOTIDE SEQUENCE [LARGE SCALE GENOMIC DNA]</scope>
    <source>
        <strain evidence="3 4">DSM 12778</strain>
    </source>
</reference>
<proteinExistence type="predicted"/>
<dbReference type="GO" id="GO:0005829">
    <property type="term" value="C:cytosol"/>
    <property type="evidence" value="ECO:0007669"/>
    <property type="project" value="TreeGrafter"/>
</dbReference>
<dbReference type="InterPro" id="IPR013766">
    <property type="entry name" value="Thioredoxin_domain"/>
</dbReference>
<dbReference type="Proteomes" id="UP000235584">
    <property type="component" value="Chromosome"/>
</dbReference>
<evidence type="ECO:0000256" key="2">
    <source>
        <dbReference type="ARBA" id="ARBA00023284"/>
    </source>
</evidence>
<dbReference type="Gene3D" id="3.40.30.10">
    <property type="entry name" value="Glutaredoxin"/>
    <property type="match status" value="1"/>
</dbReference>
<evidence type="ECO:0000256" key="1">
    <source>
        <dbReference type="ARBA" id="ARBA00023157"/>
    </source>
</evidence>
<dbReference type="PROSITE" id="PS00194">
    <property type="entry name" value="THIOREDOXIN_1"/>
    <property type="match status" value="1"/>
</dbReference>
<sequence>MGSKIVTVQNIDEVLDKNEIVILDFWASWCEPCKIFGPIFEAVAKKNPDVFFGKVNTETEIELAQDFNIRSIPTLVILKDRTIILDQSGMIPEYLLTKIVGEARALDVSKLEAEDSEE</sequence>
<keyword evidence="2" id="KW-0676">Redox-active center</keyword>
<protein>
    <submittedName>
        <fullName evidence="3">Thiol reductase thioredoxin</fullName>
    </submittedName>
</protein>
<dbReference type="PANTHER" id="PTHR45663">
    <property type="entry name" value="GEO12009P1"/>
    <property type="match status" value="1"/>
</dbReference>
<dbReference type="AlphaFoldDB" id="A0A2K9NVK8"/>
<keyword evidence="4" id="KW-1185">Reference proteome</keyword>
<dbReference type="PRINTS" id="PR00421">
    <property type="entry name" value="THIOREDOXIN"/>
</dbReference>
<dbReference type="RefSeq" id="WP_102244842.1">
    <property type="nucleotide sequence ID" value="NZ_CP025704.1"/>
</dbReference>
<accession>A0A2K9NVK8</accession>
<organism evidence="3 4">
    <name type="scientific">Bacteriovorax stolpii</name>
    <name type="common">Bdellovibrio stolpii</name>
    <dbReference type="NCBI Taxonomy" id="960"/>
    <lineage>
        <taxon>Bacteria</taxon>
        <taxon>Pseudomonadati</taxon>
        <taxon>Bdellovibrionota</taxon>
        <taxon>Bacteriovoracia</taxon>
        <taxon>Bacteriovoracales</taxon>
        <taxon>Bacteriovoracaceae</taxon>
        <taxon>Bacteriovorax</taxon>
    </lineage>
</organism>
<dbReference type="InterPro" id="IPR017937">
    <property type="entry name" value="Thioredoxin_CS"/>
</dbReference>
<dbReference type="EMBL" id="CP025704">
    <property type="protein sequence ID" value="AUN99551.1"/>
    <property type="molecule type" value="Genomic_DNA"/>
</dbReference>
<dbReference type="PANTHER" id="PTHR45663:SF40">
    <property type="entry name" value="THIOREDOXIN 2"/>
    <property type="match status" value="1"/>
</dbReference>
<name>A0A2K9NVK8_BACTC</name>
<dbReference type="GO" id="GO:0015035">
    <property type="term" value="F:protein-disulfide reductase activity"/>
    <property type="evidence" value="ECO:0007669"/>
    <property type="project" value="TreeGrafter"/>
</dbReference>
<dbReference type="KEGG" id="bsto:C0V70_15850"/>
<keyword evidence="1" id="KW-1015">Disulfide bond</keyword>
<dbReference type="SUPFAM" id="SSF52833">
    <property type="entry name" value="Thioredoxin-like"/>
    <property type="match status" value="1"/>
</dbReference>
<dbReference type="InterPro" id="IPR036249">
    <property type="entry name" value="Thioredoxin-like_sf"/>
</dbReference>
<gene>
    <name evidence="3" type="ORF">C0V70_15850</name>
</gene>